<evidence type="ECO:0000313" key="3">
    <source>
        <dbReference type="EMBL" id="KAL3655016.1"/>
    </source>
</evidence>
<dbReference type="AlphaFoldDB" id="A0ABD3EP14"/>
<dbReference type="Pfam" id="PF14111">
    <property type="entry name" value="DUF4283"/>
    <property type="match status" value="1"/>
</dbReference>
<feature type="compositionally biased region" description="Basic and acidic residues" evidence="1">
    <location>
        <begin position="1"/>
        <end position="10"/>
    </location>
</feature>
<dbReference type="InterPro" id="IPR025558">
    <property type="entry name" value="DUF4283"/>
</dbReference>
<protein>
    <recommendedName>
        <fullName evidence="2">DUF4283 domain-containing protein</fullName>
    </recommendedName>
</protein>
<dbReference type="PANTHER" id="PTHR31286:SF99">
    <property type="entry name" value="DUF4283 DOMAIN-CONTAINING PROTEIN"/>
    <property type="match status" value="1"/>
</dbReference>
<sequence length="229" mass="25984">MAAHPVDKPPDLIVSPDDSKGSEDGKIGPRSYAQIIAGSGSRFGSAKWFRLQPIAAVSRHPVYIDNMQACIVSSIEVEEASKQFEHALILKFSAGRPSLYDIRAHINKAWNLEKQPVFTLLDARHVLVITASTRDMIEVQSQDSRKIQTSLFRVFKWQKDFDYTKDSAKVPVWVSLPRLPIFYMNPTVMERMGNILGKFLRVDERTMEMENTLKACMCVEIDLSKPLKN</sequence>
<evidence type="ECO:0000259" key="2">
    <source>
        <dbReference type="Pfam" id="PF14111"/>
    </source>
</evidence>
<dbReference type="Proteomes" id="UP001632038">
    <property type="component" value="Unassembled WGS sequence"/>
</dbReference>
<organism evidence="3 4">
    <name type="scientific">Castilleja foliolosa</name>
    <dbReference type="NCBI Taxonomy" id="1961234"/>
    <lineage>
        <taxon>Eukaryota</taxon>
        <taxon>Viridiplantae</taxon>
        <taxon>Streptophyta</taxon>
        <taxon>Embryophyta</taxon>
        <taxon>Tracheophyta</taxon>
        <taxon>Spermatophyta</taxon>
        <taxon>Magnoliopsida</taxon>
        <taxon>eudicotyledons</taxon>
        <taxon>Gunneridae</taxon>
        <taxon>Pentapetalae</taxon>
        <taxon>asterids</taxon>
        <taxon>lamiids</taxon>
        <taxon>Lamiales</taxon>
        <taxon>Orobanchaceae</taxon>
        <taxon>Pedicularideae</taxon>
        <taxon>Castillejinae</taxon>
        <taxon>Castilleja</taxon>
    </lineage>
</organism>
<comment type="caution">
    <text evidence="3">The sequence shown here is derived from an EMBL/GenBank/DDBJ whole genome shotgun (WGS) entry which is preliminary data.</text>
</comment>
<evidence type="ECO:0000313" key="4">
    <source>
        <dbReference type="Proteomes" id="UP001632038"/>
    </source>
</evidence>
<gene>
    <name evidence="3" type="ORF">CASFOL_000802</name>
</gene>
<keyword evidence="4" id="KW-1185">Reference proteome</keyword>
<proteinExistence type="predicted"/>
<feature type="region of interest" description="Disordered" evidence="1">
    <location>
        <begin position="1"/>
        <end position="26"/>
    </location>
</feature>
<reference evidence="4" key="1">
    <citation type="journal article" date="2024" name="IScience">
        <title>Strigolactones Initiate the Formation of Haustorium-like Structures in Castilleja.</title>
        <authorList>
            <person name="Buerger M."/>
            <person name="Peterson D."/>
            <person name="Chory J."/>
        </authorList>
    </citation>
    <scope>NUCLEOTIDE SEQUENCE [LARGE SCALE GENOMIC DNA]</scope>
</reference>
<evidence type="ECO:0000256" key="1">
    <source>
        <dbReference type="SAM" id="MobiDB-lite"/>
    </source>
</evidence>
<feature type="domain" description="DUF4283" evidence="2">
    <location>
        <begin position="82"/>
        <end position="164"/>
    </location>
</feature>
<feature type="compositionally biased region" description="Basic and acidic residues" evidence="1">
    <location>
        <begin position="17"/>
        <end position="26"/>
    </location>
</feature>
<accession>A0ABD3EP14</accession>
<dbReference type="InterPro" id="IPR040256">
    <property type="entry name" value="At4g02000-like"/>
</dbReference>
<dbReference type="EMBL" id="JAVIJP010000002">
    <property type="protein sequence ID" value="KAL3655016.1"/>
    <property type="molecule type" value="Genomic_DNA"/>
</dbReference>
<name>A0ABD3EP14_9LAMI</name>
<dbReference type="PANTHER" id="PTHR31286">
    <property type="entry name" value="GLYCINE-RICH CELL WALL STRUCTURAL PROTEIN 1.8-LIKE"/>
    <property type="match status" value="1"/>
</dbReference>